<dbReference type="InterPro" id="IPR003445">
    <property type="entry name" value="Cat_transpt"/>
</dbReference>
<dbReference type="AlphaFoldDB" id="A0AAE3EFT0"/>
<dbReference type="GO" id="GO:0005886">
    <property type="term" value="C:plasma membrane"/>
    <property type="evidence" value="ECO:0007669"/>
    <property type="project" value="UniProtKB-SubCell"/>
</dbReference>
<feature type="transmembrane region" description="Helical" evidence="13">
    <location>
        <begin position="12"/>
        <end position="32"/>
    </location>
</feature>
<proteinExistence type="inferred from homology"/>
<reference evidence="14" key="1">
    <citation type="submission" date="2021-08" db="EMBL/GenBank/DDBJ databases">
        <title>Comparative analyses of Brucepasteria parasyntrophica and Teretinema zuelzerae.</title>
        <authorList>
            <person name="Song Y."/>
            <person name="Brune A."/>
        </authorList>
    </citation>
    <scope>NUCLEOTIDE SEQUENCE</scope>
    <source>
        <strain evidence="14">DSM 1903</strain>
    </source>
</reference>
<evidence type="ECO:0000256" key="4">
    <source>
        <dbReference type="ARBA" id="ARBA00022475"/>
    </source>
</evidence>
<keyword evidence="4" id="KW-1003">Cell membrane</keyword>
<evidence type="ECO:0000256" key="11">
    <source>
        <dbReference type="ARBA" id="ARBA00023136"/>
    </source>
</evidence>
<dbReference type="RefSeq" id="WP_230752829.1">
    <property type="nucleotide sequence ID" value="NZ_JAINWA010000001.1"/>
</dbReference>
<keyword evidence="10" id="KW-0406">Ion transport</keyword>
<keyword evidence="11 13" id="KW-0472">Membrane</keyword>
<protein>
    <submittedName>
        <fullName evidence="14">TrkH family potassium uptake protein</fullName>
    </submittedName>
</protein>
<dbReference type="GO" id="GO:0015379">
    <property type="term" value="F:potassium:chloride symporter activity"/>
    <property type="evidence" value="ECO:0007669"/>
    <property type="project" value="InterPro"/>
</dbReference>
<evidence type="ECO:0000256" key="3">
    <source>
        <dbReference type="ARBA" id="ARBA00022448"/>
    </source>
</evidence>
<evidence type="ECO:0000256" key="10">
    <source>
        <dbReference type="ARBA" id="ARBA00023065"/>
    </source>
</evidence>
<feature type="transmembrane region" description="Helical" evidence="13">
    <location>
        <begin position="274"/>
        <end position="291"/>
    </location>
</feature>
<dbReference type="PANTHER" id="PTHR32024">
    <property type="entry name" value="TRK SYSTEM POTASSIUM UPTAKE PROTEIN TRKG-RELATED"/>
    <property type="match status" value="1"/>
</dbReference>
<dbReference type="Proteomes" id="UP001198163">
    <property type="component" value="Unassembled WGS sequence"/>
</dbReference>
<evidence type="ECO:0000256" key="13">
    <source>
        <dbReference type="SAM" id="Phobius"/>
    </source>
</evidence>
<evidence type="ECO:0000256" key="5">
    <source>
        <dbReference type="ARBA" id="ARBA00022519"/>
    </source>
</evidence>
<accession>A0AAE3EFT0</accession>
<keyword evidence="8 12" id="KW-0630">Potassium</keyword>
<comment type="similarity">
    <text evidence="2">Belongs to the TrkH potassium transport family.</text>
</comment>
<feature type="transmembrane region" description="Helical" evidence="13">
    <location>
        <begin position="70"/>
        <end position="98"/>
    </location>
</feature>
<feature type="binding site" evidence="12">
    <location>
        <position position="316"/>
    </location>
    <ligand>
        <name>K(+)</name>
        <dbReference type="ChEBI" id="CHEBI:29103"/>
    </ligand>
</feature>
<dbReference type="InterPro" id="IPR004772">
    <property type="entry name" value="TrkH"/>
</dbReference>
<dbReference type="GO" id="GO:0046872">
    <property type="term" value="F:metal ion binding"/>
    <property type="evidence" value="ECO:0007669"/>
    <property type="project" value="UniProtKB-KW"/>
</dbReference>
<feature type="transmembrane region" description="Helical" evidence="13">
    <location>
        <begin position="235"/>
        <end position="254"/>
    </location>
</feature>
<feature type="binding site" evidence="12">
    <location>
        <position position="317"/>
    </location>
    <ligand>
        <name>K(+)</name>
        <dbReference type="ChEBI" id="CHEBI:29103"/>
    </ligand>
</feature>
<gene>
    <name evidence="14" type="ORF">K7J14_02800</name>
</gene>
<evidence type="ECO:0000256" key="7">
    <source>
        <dbReference type="ARBA" id="ARBA00022692"/>
    </source>
</evidence>
<comment type="subcellular location">
    <subcellularLocation>
        <location evidence="1">Cell inner membrane</location>
        <topology evidence="1">Multi-pass membrane protein</topology>
    </subcellularLocation>
</comment>
<feature type="binding site" evidence="12">
    <location>
        <position position="220"/>
    </location>
    <ligand>
        <name>K(+)</name>
        <dbReference type="ChEBI" id="CHEBI:29103"/>
    </ligand>
</feature>
<sequence length="483" mass="52278">METKSLFRALALLLAIVTAFMVPCALVGLAYGEAPSSLWIYIPPCLIGLFCFVLAFTGNRHKTALSPRTGYLFVTLGWLLSACLGSLPFVLSGCIPLFSSAFFEVMSGFTTTGATILADIEALPASLLLWRACTHWLGGMGIVVLTVAIFPLLGLNGKALMEAEAPGPQVDKFTPRLSNTAAILWLIYLGLTVILFVLLLFGGMDFLEALTHSFATMATGGFSTRNASVGAWNSAYIDGIITLFMVLAGTNFALHWRFMQGKPLTVLRDSEWRLYLGIFFGSSIFISLSLADSGLYGSFAEAWRYASFQAASILTTTGFATADYLGWPSFAQAILFCLMFIGGSAGSTAGGIKVGRVVTLLKMGAAEMKYLLNPRGVYGIFVNRRYVHKNIVYDIAAMVFLFLSSVLVSTLVVSAAGFDILTSLSATLATIGNIGPGFSLVGPSFNYGFFPEWVKLWLSFVMLLGRLEIYTVLVLFTPAFWKR</sequence>
<feature type="transmembrane region" description="Helical" evidence="13">
    <location>
        <begin position="182"/>
        <end position="204"/>
    </location>
</feature>
<feature type="transmembrane region" description="Helical" evidence="13">
    <location>
        <begin position="456"/>
        <end position="481"/>
    </location>
</feature>
<evidence type="ECO:0000313" key="15">
    <source>
        <dbReference type="Proteomes" id="UP001198163"/>
    </source>
</evidence>
<keyword evidence="5" id="KW-0997">Cell inner membrane</keyword>
<comment type="caution">
    <text evidence="14">The sequence shown here is derived from an EMBL/GenBank/DDBJ whole genome shotgun (WGS) entry which is preliminary data.</text>
</comment>
<dbReference type="PANTHER" id="PTHR32024:SF2">
    <property type="entry name" value="TRK SYSTEM POTASSIUM UPTAKE PROTEIN TRKG-RELATED"/>
    <property type="match status" value="1"/>
</dbReference>
<feature type="transmembrane region" description="Helical" evidence="13">
    <location>
        <begin position="136"/>
        <end position="155"/>
    </location>
</feature>
<keyword evidence="15" id="KW-1185">Reference proteome</keyword>
<evidence type="ECO:0000256" key="8">
    <source>
        <dbReference type="ARBA" id="ARBA00022958"/>
    </source>
</evidence>
<dbReference type="Pfam" id="PF02386">
    <property type="entry name" value="TrkH"/>
    <property type="match status" value="1"/>
</dbReference>
<evidence type="ECO:0000256" key="6">
    <source>
        <dbReference type="ARBA" id="ARBA00022538"/>
    </source>
</evidence>
<evidence type="ECO:0000256" key="1">
    <source>
        <dbReference type="ARBA" id="ARBA00004429"/>
    </source>
</evidence>
<dbReference type="PIRSF" id="PIRSF006247">
    <property type="entry name" value="TrkH"/>
    <property type="match status" value="1"/>
</dbReference>
<feature type="transmembrane region" description="Helical" evidence="13">
    <location>
        <begin position="38"/>
        <end position="58"/>
    </location>
</feature>
<keyword evidence="3" id="KW-0813">Transport</keyword>
<name>A0AAE3EFT0_9SPIR</name>
<organism evidence="14 15">
    <name type="scientific">Teretinema zuelzerae</name>
    <dbReference type="NCBI Taxonomy" id="156"/>
    <lineage>
        <taxon>Bacteria</taxon>
        <taxon>Pseudomonadati</taxon>
        <taxon>Spirochaetota</taxon>
        <taxon>Spirochaetia</taxon>
        <taxon>Spirochaetales</taxon>
        <taxon>Treponemataceae</taxon>
        <taxon>Teretinema</taxon>
    </lineage>
</organism>
<feature type="binding site" evidence="12">
    <location>
        <position position="112"/>
    </location>
    <ligand>
        <name>K(+)</name>
        <dbReference type="ChEBI" id="CHEBI:29103"/>
    </ligand>
</feature>
<evidence type="ECO:0000256" key="12">
    <source>
        <dbReference type="PIRSR" id="PIRSR006247-1"/>
    </source>
</evidence>
<feature type="transmembrane region" description="Helical" evidence="13">
    <location>
        <begin position="391"/>
        <end position="418"/>
    </location>
</feature>
<evidence type="ECO:0000256" key="2">
    <source>
        <dbReference type="ARBA" id="ARBA00009137"/>
    </source>
</evidence>
<feature type="binding site" evidence="12">
    <location>
        <position position="433"/>
    </location>
    <ligand>
        <name>K(+)</name>
        <dbReference type="ChEBI" id="CHEBI:29103"/>
    </ligand>
</feature>
<evidence type="ECO:0000313" key="14">
    <source>
        <dbReference type="EMBL" id="MCD1653626.1"/>
    </source>
</evidence>
<dbReference type="EMBL" id="JAINWA010000001">
    <property type="protein sequence ID" value="MCD1653626.1"/>
    <property type="molecule type" value="Genomic_DNA"/>
</dbReference>
<evidence type="ECO:0000256" key="9">
    <source>
        <dbReference type="ARBA" id="ARBA00022989"/>
    </source>
</evidence>
<keyword evidence="7 13" id="KW-0812">Transmembrane</keyword>
<keyword evidence="9 13" id="KW-1133">Transmembrane helix</keyword>
<keyword evidence="6" id="KW-0633">Potassium transport</keyword>
<feature type="binding site" evidence="12">
    <location>
        <position position="111"/>
    </location>
    <ligand>
        <name>K(+)</name>
        <dbReference type="ChEBI" id="CHEBI:29103"/>
    </ligand>
</feature>
<feature type="transmembrane region" description="Helical" evidence="13">
    <location>
        <begin position="330"/>
        <end position="352"/>
    </location>
</feature>
<keyword evidence="12" id="KW-0479">Metal-binding</keyword>